<dbReference type="Proteomes" id="UP000253570">
    <property type="component" value="Unassembled WGS sequence"/>
</dbReference>
<evidence type="ECO:0000313" key="2">
    <source>
        <dbReference type="Proteomes" id="UP000253570"/>
    </source>
</evidence>
<evidence type="ECO:0008006" key="3">
    <source>
        <dbReference type="Google" id="ProtNLM"/>
    </source>
</evidence>
<comment type="caution">
    <text evidence="1">The sequence shown here is derived from an EMBL/GenBank/DDBJ whole genome shotgun (WGS) entry which is preliminary data.</text>
</comment>
<name>A0A368DPE7_9PROT</name>
<organism evidence="1 2">
    <name type="scientific">PS1 clade bacterium</name>
    <dbReference type="NCBI Taxonomy" id="2175152"/>
    <lineage>
        <taxon>Bacteria</taxon>
        <taxon>Pseudomonadati</taxon>
        <taxon>Pseudomonadota</taxon>
        <taxon>Alphaproteobacteria</taxon>
        <taxon>PS1 clade</taxon>
    </lineage>
</organism>
<protein>
    <recommendedName>
        <fullName evidence="3">Dihydrofolate reductase</fullName>
    </recommendedName>
</protein>
<reference evidence="1 2" key="1">
    <citation type="journal article" date="2018" name="Microbiome">
        <title>Fine metagenomic profile of the Mediterranean stratified and mixed water columns revealed by assembly and recruitment.</title>
        <authorList>
            <person name="Haro-Moreno J.M."/>
            <person name="Lopez-Perez M."/>
            <person name="De La Torre J.R."/>
            <person name="Picazo A."/>
            <person name="Camacho A."/>
            <person name="Rodriguez-Valera F."/>
        </authorList>
    </citation>
    <scope>NUCLEOTIDE SEQUENCE [LARGE SCALE GENOMIC DNA]</scope>
    <source>
        <strain evidence="1">MED-G57</strain>
    </source>
</reference>
<dbReference type="SUPFAM" id="SSF53597">
    <property type="entry name" value="Dihydrofolate reductase-like"/>
    <property type="match status" value="1"/>
</dbReference>
<dbReference type="AlphaFoldDB" id="A0A368DPE7"/>
<dbReference type="EMBL" id="QOQD01000005">
    <property type="protein sequence ID" value="RCL73718.1"/>
    <property type="molecule type" value="Genomic_DNA"/>
</dbReference>
<dbReference type="InterPro" id="IPR024072">
    <property type="entry name" value="DHFR-like_dom_sf"/>
</dbReference>
<proteinExistence type="predicted"/>
<dbReference type="Gene3D" id="3.40.430.10">
    <property type="entry name" value="Dihydrofolate Reductase, subunit A"/>
    <property type="match status" value="1"/>
</dbReference>
<sequence length="187" mass="22152">MKKNNQQNLVVIGHAIISRDCCIADSNGIMPESLISNKDWELFQKDLDESDLVILGRNSYEYFHQKKRKRLIPTSKIRDYYFENSDLCFFNPLDISLEKIINLYSSYPKKIAVAGGQRVYKLVFDEFFYTQFYLSIKMNQYMKNGQPLIDGLSTIQNIKIYMEERGMQVQEERKLDSETIQYIYTQF</sequence>
<evidence type="ECO:0000313" key="1">
    <source>
        <dbReference type="EMBL" id="RCL73718.1"/>
    </source>
</evidence>
<accession>A0A368DPE7</accession>
<gene>
    <name evidence="1" type="ORF">DBW71_02775</name>
</gene>